<evidence type="ECO:0000313" key="1">
    <source>
        <dbReference type="EMBL" id="MBW0579130.1"/>
    </source>
</evidence>
<protein>
    <submittedName>
        <fullName evidence="1">Uncharacterized protein</fullName>
    </submittedName>
</protein>
<keyword evidence="2" id="KW-1185">Reference proteome</keyword>
<gene>
    <name evidence="1" type="ORF">O181_118845</name>
</gene>
<comment type="caution">
    <text evidence="1">The sequence shown here is derived from an EMBL/GenBank/DDBJ whole genome shotgun (WGS) entry which is preliminary data.</text>
</comment>
<dbReference type="EMBL" id="AVOT02104349">
    <property type="protein sequence ID" value="MBW0579130.1"/>
    <property type="molecule type" value="Genomic_DNA"/>
</dbReference>
<reference evidence="1" key="1">
    <citation type="submission" date="2021-03" db="EMBL/GenBank/DDBJ databases">
        <title>Draft genome sequence of rust myrtle Austropuccinia psidii MF-1, a brazilian biotype.</title>
        <authorList>
            <person name="Quecine M.C."/>
            <person name="Pachon D.M.R."/>
            <person name="Bonatelli M.L."/>
            <person name="Correr F.H."/>
            <person name="Franceschini L.M."/>
            <person name="Leite T.F."/>
            <person name="Margarido G.R.A."/>
            <person name="Almeida C.A."/>
            <person name="Ferrarezi J.A."/>
            <person name="Labate C.A."/>
        </authorList>
    </citation>
    <scope>NUCLEOTIDE SEQUENCE</scope>
    <source>
        <strain evidence="1">MF-1</strain>
    </source>
</reference>
<evidence type="ECO:0000313" key="2">
    <source>
        <dbReference type="Proteomes" id="UP000765509"/>
    </source>
</evidence>
<organism evidence="1 2">
    <name type="scientific">Austropuccinia psidii MF-1</name>
    <dbReference type="NCBI Taxonomy" id="1389203"/>
    <lineage>
        <taxon>Eukaryota</taxon>
        <taxon>Fungi</taxon>
        <taxon>Dikarya</taxon>
        <taxon>Basidiomycota</taxon>
        <taxon>Pucciniomycotina</taxon>
        <taxon>Pucciniomycetes</taxon>
        <taxon>Pucciniales</taxon>
        <taxon>Sphaerophragmiaceae</taxon>
        <taxon>Austropuccinia</taxon>
    </lineage>
</organism>
<dbReference type="Proteomes" id="UP000765509">
    <property type="component" value="Unassembled WGS sequence"/>
</dbReference>
<accession>A0A9Q3KH53</accession>
<dbReference type="AlphaFoldDB" id="A0A9Q3KH53"/>
<name>A0A9Q3KH53_9BASI</name>
<proteinExistence type="predicted"/>
<sequence length="139" mass="16286">MNLHTPSKMVSDRKPPGMACIEQFILTHKLSKELIQLRMEDREFNLEREIEPEREYSDSFRLARSGQPTKLASGFTPLRHQQTSGQELPYFPIPDNIEDRQRIIWQEQDSFQLEAEIVRPYDTEIVGPAERSTKNNKTL</sequence>